<comment type="caution">
    <text evidence="2">The sequence shown here is derived from an EMBL/GenBank/DDBJ whole genome shotgun (WGS) entry which is preliminary data.</text>
</comment>
<protein>
    <submittedName>
        <fullName evidence="2">Ribonuclease H protein</fullName>
    </submittedName>
</protein>
<dbReference type="EMBL" id="LXQA010170936">
    <property type="protein sequence ID" value="MCI29191.1"/>
    <property type="molecule type" value="Genomic_DNA"/>
</dbReference>
<accession>A0A392QXW7</accession>
<dbReference type="InterPro" id="IPR053151">
    <property type="entry name" value="RNase_H-like"/>
</dbReference>
<dbReference type="Pfam" id="PF13456">
    <property type="entry name" value="RVT_3"/>
    <property type="match status" value="1"/>
</dbReference>
<dbReference type="PANTHER" id="PTHR47723:SF13">
    <property type="entry name" value="PUTATIVE-RELATED"/>
    <property type="match status" value="1"/>
</dbReference>
<dbReference type="GO" id="GO:0004523">
    <property type="term" value="F:RNA-DNA hybrid ribonuclease activity"/>
    <property type="evidence" value="ECO:0007669"/>
    <property type="project" value="InterPro"/>
</dbReference>
<dbReference type="InterPro" id="IPR044730">
    <property type="entry name" value="RNase_H-like_dom_plant"/>
</dbReference>
<dbReference type="Gene3D" id="3.30.420.10">
    <property type="entry name" value="Ribonuclease H-like superfamily/Ribonuclease H"/>
    <property type="match status" value="1"/>
</dbReference>
<dbReference type="PANTHER" id="PTHR47723">
    <property type="entry name" value="OS05G0353850 PROTEIN"/>
    <property type="match status" value="1"/>
</dbReference>
<evidence type="ECO:0000313" key="3">
    <source>
        <dbReference type="Proteomes" id="UP000265520"/>
    </source>
</evidence>
<dbReference type="InterPro" id="IPR012337">
    <property type="entry name" value="RNaseH-like_sf"/>
</dbReference>
<dbReference type="Proteomes" id="UP000265520">
    <property type="component" value="Unassembled WGS sequence"/>
</dbReference>
<sequence length="116" mass="12966">MLITWLRWKESKDPPKKHEYRWIRPHQGYLSLNADGAVKNGSDQQAGCGDVIRDGNSSWVCGFAKALGPCSAFVAELWGIFEEILITKDRNKTRLEVQVDSKAVLQCLTSSKNGSI</sequence>
<evidence type="ECO:0000313" key="2">
    <source>
        <dbReference type="EMBL" id="MCI29191.1"/>
    </source>
</evidence>
<evidence type="ECO:0000259" key="1">
    <source>
        <dbReference type="Pfam" id="PF13456"/>
    </source>
</evidence>
<dbReference type="CDD" id="cd06222">
    <property type="entry name" value="RNase_H_like"/>
    <property type="match status" value="1"/>
</dbReference>
<organism evidence="2 3">
    <name type="scientific">Trifolium medium</name>
    <dbReference type="NCBI Taxonomy" id="97028"/>
    <lineage>
        <taxon>Eukaryota</taxon>
        <taxon>Viridiplantae</taxon>
        <taxon>Streptophyta</taxon>
        <taxon>Embryophyta</taxon>
        <taxon>Tracheophyta</taxon>
        <taxon>Spermatophyta</taxon>
        <taxon>Magnoliopsida</taxon>
        <taxon>eudicotyledons</taxon>
        <taxon>Gunneridae</taxon>
        <taxon>Pentapetalae</taxon>
        <taxon>rosids</taxon>
        <taxon>fabids</taxon>
        <taxon>Fabales</taxon>
        <taxon>Fabaceae</taxon>
        <taxon>Papilionoideae</taxon>
        <taxon>50 kb inversion clade</taxon>
        <taxon>NPAAA clade</taxon>
        <taxon>Hologalegina</taxon>
        <taxon>IRL clade</taxon>
        <taxon>Trifolieae</taxon>
        <taxon>Trifolium</taxon>
    </lineage>
</organism>
<name>A0A392QXW7_9FABA</name>
<dbReference type="GO" id="GO:0003676">
    <property type="term" value="F:nucleic acid binding"/>
    <property type="evidence" value="ECO:0007669"/>
    <property type="project" value="InterPro"/>
</dbReference>
<dbReference type="AlphaFoldDB" id="A0A392QXW7"/>
<dbReference type="InterPro" id="IPR002156">
    <property type="entry name" value="RNaseH_domain"/>
</dbReference>
<keyword evidence="3" id="KW-1185">Reference proteome</keyword>
<proteinExistence type="predicted"/>
<reference evidence="2 3" key="1">
    <citation type="journal article" date="2018" name="Front. Plant Sci.">
        <title>Red Clover (Trifolium pratense) and Zigzag Clover (T. medium) - A Picture of Genomic Similarities and Differences.</title>
        <authorList>
            <person name="Dluhosova J."/>
            <person name="Istvanek J."/>
            <person name="Nedelnik J."/>
            <person name="Repkova J."/>
        </authorList>
    </citation>
    <scope>NUCLEOTIDE SEQUENCE [LARGE SCALE GENOMIC DNA]</scope>
    <source>
        <strain evidence="3">cv. 10/8</strain>
        <tissue evidence="2">Leaf</tissue>
    </source>
</reference>
<feature type="domain" description="RNase H type-1" evidence="1">
    <location>
        <begin position="33"/>
        <end position="112"/>
    </location>
</feature>
<dbReference type="SUPFAM" id="SSF53098">
    <property type="entry name" value="Ribonuclease H-like"/>
    <property type="match status" value="1"/>
</dbReference>
<dbReference type="InterPro" id="IPR036397">
    <property type="entry name" value="RNaseH_sf"/>
</dbReference>